<dbReference type="InterPro" id="IPR005184">
    <property type="entry name" value="DUF306_Meta_HslJ"/>
</dbReference>
<evidence type="ECO:0000313" key="3">
    <source>
        <dbReference type="EMBL" id="PWW83107.1"/>
    </source>
</evidence>
<organism evidence="3 4">
    <name type="scientific">Prosthecochloris marina</name>
    <dbReference type="NCBI Taxonomy" id="2017681"/>
    <lineage>
        <taxon>Bacteria</taxon>
        <taxon>Pseudomonadati</taxon>
        <taxon>Chlorobiota</taxon>
        <taxon>Chlorobiia</taxon>
        <taxon>Chlorobiales</taxon>
        <taxon>Chlorobiaceae</taxon>
        <taxon>Prosthecochloris</taxon>
    </lineage>
</organism>
<feature type="domain" description="DUF306" evidence="2">
    <location>
        <begin position="60"/>
        <end position="166"/>
    </location>
</feature>
<dbReference type="RefSeq" id="WP_110021988.1">
    <property type="nucleotide sequence ID" value="NZ_PDNZ01000001.1"/>
</dbReference>
<name>A0A317TB12_9CHLB</name>
<keyword evidence="1" id="KW-0732">Signal</keyword>
<dbReference type="OrthoDB" id="880459at2"/>
<dbReference type="Gene3D" id="2.40.128.270">
    <property type="match status" value="1"/>
</dbReference>
<evidence type="ECO:0000259" key="2">
    <source>
        <dbReference type="Pfam" id="PF03724"/>
    </source>
</evidence>
<keyword evidence="4" id="KW-1185">Reference proteome</keyword>
<evidence type="ECO:0000256" key="1">
    <source>
        <dbReference type="SAM" id="SignalP"/>
    </source>
</evidence>
<feature type="signal peptide" evidence="1">
    <location>
        <begin position="1"/>
        <end position="32"/>
    </location>
</feature>
<gene>
    <name evidence="3" type="ORF">CR164_00655</name>
</gene>
<proteinExistence type="predicted"/>
<sequence length="183" mass="20195">MKRYFQLSPAFLMVFLLTSSLFLLSSCSPDGAKSEKEAVVASKEDEGAVNQDVSEKNVNPLVETQWRLVEFQSMDDEIGIQRPSDPLLYTMELKGDSTVHMRLNCNNASGTWTSEASSDPSNGSFEFGPLATTKALCPPPSMDEQIASHAQYVRSYLLKEGKLHLSLMADGGIYVWEPHGETP</sequence>
<dbReference type="InterPro" id="IPR038670">
    <property type="entry name" value="HslJ-like_sf"/>
</dbReference>
<dbReference type="PROSITE" id="PS51257">
    <property type="entry name" value="PROKAR_LIPOPROTEIN"/>
    <property type="match status" value="1"/>
</dbReference>
<dbReference type="Proteomes" id="UP000246278">
    <property type="component" value="Unassembled WGS sequence"/>
</dbReference>
<accession>A0A317TB12</accession>
<evidence type="ECO:0000313" key="4">
    <source>
        <dbReference type="Proteomes" id="UP000246278"/>
    </source>
</evidence>
<feature type="chain" id="PRO_5016370726" description="DUF306 domain-containing protein" evidence="1">
    <location>
        <begin position="33"/>
        <end position="183"/>
    </location>
</feature>
<dbReference type="Pfam" id="PF03724">
    <property type="entry name" value="META"/>
    <property type="match status" value="1"/>
</dbReference>
<reference evidence="4" key="1">
    <citation type="submission" date="2017-10" db="EMBL/GenBank/DDBJ databases">
        <authorList>
            <person name="Gaisin V.A."/>
            <person name="Rysina M.S."/>
            <person name="Grouzdev D.S."/>
        </authorList>
    </citation>
    <scope>NUCLEOTIDE SEQUENCE [LARGE SCALE GENOMIC DNA]</scope>
    <source>
        <strain evidence="4">V1</strain>
    </source>
</reference>
<comment type="caution">
    <text evidence="3">The sequence shown here is derived from an EMBL/GenBank/DDBJ whole genome shotgun (WGS) entry which is preliminary data.</text>
</comment>
<dbReference type="AlphaFoldDB" id="A0A317TB12"/>
<dbReference type="EMBL" id="PDNZ01000001">
    <property type="protein sequence ID" value="PWW83107.1"/>
    <property type="molecule type" value="Genomic_DNA"/>
</dbReference>
<protein>
    <recommendedName>
        <fullName evidence="2">DUF306 domain-containing protein</fullName>
    </recommendedName>
</protein>